<accession>A0AAE0XZD1</accession>
<evidence type="ECO:0000313" key="2">
    <source>
        <dbReference type="Proteomes" id="UP001283361"/>
    </source>
</evidence>
<sequence>MRGVSPPRSSKLMIVICCSKGHCKGPECMGWWWPASPLPNLMLWRSMGVGGRAAEQAVACRFKTRSGCRPSSSQ</sequence>
<name>A0AAE0XZD1_9GAST</name>
<dbReference type="Proteomes" id="UP001283361">
    <property type="component" value="Unassembled WGS sequence"/>
</dbReference>
<dbReference type="EMBL" id="JAWDGP010007289">
    <property type="protein sequence ID" value="KAK3726711.1"/>
    <property type="molecule type" value="Genomic_DNA"/>
</dbReference>
<comment type="caution">
    <text evidence="1">The sequence shown here is derived from an EMBL/GenBank/DDBJ whole genome shotgun (WGS) entry which is preliminary data.</text>
</comment>
<dbReference type="AlphaFoldDB" id="A0AAE0XZD1"/>
<gene>
    <name evidence="1" type="ORF">RRG08_017018</name>
</gene>
<proteinExistence type="predicted"/>
<protein>
    <submittedName>
        <fullName evidence="1">Uncharacterized protein</fullName>
    </submittedName>
</protein>
<reference evidence="1" key="1">
    <citation type="journal article" date="2023" name="G3 (Bethesda)">
        <title>A reference genome for the long-term kleptoplast-retaining sea slug Elysia crispata morphotype clarki.</title>
        <authorList>
            <person name="Eastman K.E."/>
            <person name="Pendleton A.L."/>
            <person name="Shaikh M.A."/>
            <person name="Suttiyut T."/>
            <person name="Ogas R."/>
            <person name="Tomko P."/>
            <person name="Gavelis G."/>
            <person name="Widhalm J.R."/>
            <person name="Wisecaver J.H."/>
        </authorList>
    </citation>
    <scope>NUCLEOTIDE SEQUENCE</scope>
    <source>
        <strain evidence="1">ECLA1</strain>
    </source>
</reference>
<evidence type="ECO:0000313" key="1">
    <source>
        <dbReference type="EMBL" id="KAK3726711.1"/>
    </source>
</evidence>
<keyword evidence="2" id="KW-1185">Reference proteome</keyword>
<organism evidence="1 2">
    <name type="scientific">Elysia crispata</name>
    <name type="common">lettuce slug</name>
    <dbReference type="NCBI Taxonomy" id="231223"/>
    <lineage>
        <taxon>Eukaryota</taxon>
        <taxon>Metazoa</taxon>
        <taxon>Spiralia</taxon>
        <taxon>Lophotrochozoa</taxon>
        <taxon>Mollusca</taxon>
        <taxon>Gastropoda</taxon>
        <taxon>Heterobranchia</taxon>
        <taxon>Euthyneura</taxon>
        <taxon>Panpulmonata</taxon>
        <taxon>Sacoglossa</taxon>
        <taxon>Placobranchoidea</taxon>
        <taxon>Plakobranchidae</taxon>
        <taxon>Elysia</taxon>
    </lineage>
</organism>